<dbReference type="Proteomes" id="UP000008206">
    <property type="component" value="Chromosome"/>
</dbReference>
<dbReference type="EMBL" id="CP002198">
    <property type="protein sequence ID" value="ADN13840.1"/>
    <property type="molecule type" value="Genomic_DNA"/>
</dbReference>
<dbReference type="AlphaFoldDB" id="E0U9N9"/>
<evidence type="ECO:0000313" key="2">
    <source>
        <dbReference type="Proteomes" id="UP000008206"/>
    </source>
</evidence>
<dbReference type="OrthoDB" id="583794at2"/>
<organism evidence="1 2">
    <name type="scientific">Gloeothece verrucosa (strain PCC 7822)</name>
    <name type="common">Cyanothece sp. (strain PCC 7822)</name>
    <dbReference type="NCBI Taxonomy" id="497965"/>
    <lineage>
        <taxon>Bacteria</taxon>
        <taxon>Bacillati</taxon>
        <taxon>Cyanobacteriota</taxon>
        <taxon>Cyanophyceae</taxon>
        <taxon>Oscillatoriophycideae</taxon>
        <taxon>Chroococcales</taxon>
        <taxon>Aphanothecaceae</taxon>
        <taxon>Gloeothece</taxon>
        <taxon>Gloeothece verrucosa</taxon>
    </lineage>
</organism>
<accession>E0U9N9</accession>
<gene>
    <name evidence="1" type="ordered locus">Cyan7822_1855</name>
</gene>
<dbReference type="KEGG" id="cyj:Cyan7822_1855"/>
<evidence type="ECO:0000313" key="1">
    <source>
        <dbReference type="EMBL" id="ADN13840.1"/>
    </source>
</evidence>
<protein>
    <submittedName>
        <fullName evidence="1">Uncharacterized protein</fullName>
    </submittedName>
</protein>
<name>E0U9N9_GLOV7</name>
<dbReference type="eggNOG" id="ENOG502ZD1J">
    <property type="taxonomic scope" value="Bacteria"/>
</dbReference>
<keyword evidence="2" id="KW-1185">Reference proteome</keyword>
<reference evidence="2" key="1">
    <citation type="journal article" date="2011" name="MBio">
        <title>Novel metabolic attributes of the genus Cyanothece, comprising a group of unicellular nitrogen-fixing Cyanobacteria.</title>
        <authorList>
            <person name="Bandyopadhyay A."/>
            <person name="Elvitigala T."/>
            <person name="Welsh E."/>
            <person name="Stockel J."/>
            <person name="Liberton M."/>
            <person name="Min H."/>
            <person name="Sherman L.A."/>
            <person name="Pakrasi H.B."/>
        </authorList>
    </citation>
    <scope>NUCLEOTIDE SEQUENCE [LARGE SCALE GENOMIC DNA]</scope>
    <source>
        <strain evidence="2">PCC 7822</strain>
    </source>
</reference>
<dbReference type="HOGENOM" id="CLU_1064427_0_0_3"/>
<dbReference type="RefSeq" id="WP_013321946.1">
    <property type="nucleotide sequence ID" value="NC_014501.1"/>
</dbReference>
<sequence>MSNSSVILPDNLKTKEIKEPKDRWTSGYYLVGQYKPADLKSGYAKFPSVSSSKSSSARSLQEFKRPNNAEKIKPEQRDLSLASAGYLDSQSVLLIKEYFAYSPYERVKLSKNYARNIKSVDEVFAVLQLGTARGIKEAYDGATALLAECSTKVLSQTVDKIRRELISNPLAIKKYEDDLEILITAIACSQKISTKKKERLINLFVQHSNRTVKAAIIDAFRILEGEINSEAIIKHLKPFTSDQEPDEYIRRYAEEAISDLD</sequence>
<proteinExistence type="predicted"/>
<dbReference type="STRING" id="497965.Cyan7822_1855"/>